<evidence type="ECO:0000313" key="7">
    <source>
        <dbReference type="EMBL" id="QVL34361.1"/>
    </source>
</evidence>
<protein>
    <submittedName>
        <fullName evidence="7">Efflux RND transporter periplasmic adaptor subunit</fullName>
    </submittedName>
</protein>
<dbReference type="Pfam" id="PF25881">
    <property type="entry name" value="HH_YBHG"/>
    <property type="match status" value="1"/>
</dbReference>
<evidence type="ECO:0000256" key="4">
    <source>
        <dbReference type="SAM" id="MobiDB-lite"/>
    </source>
</evidence>
<name>A0A8E6F0C0_9BACT</name>
<dbReference type="KEGG" id="tsph:KIH39_10775"/>
<feature type="domain" description="YbhG-like alpha-helical hairpin" evidence="6">
    <location>
        <begin position="156"/>
        <end position="284"/>
    </location>
</feature>
<gene>
    <name evidence="7" type="ORF">KIH39_10775</name>
</gene>
<dbReference type="RefSeq" id="WP_213499331.1">
    <property type="nucleotide sequence ID" value="NZ_CP074694.1"/>
</dbReference>
<comment type="subcellular location">
    <subcellularLocation>
        <location evidence="1">Cell envelope</location>
    </subcellularLocation>
</comment>
<dbReference type="PANTHER" id="PTHR32347">
    <property type="entry name" value="EFFLUX SYSTEM COMPONENT YKNX-RELATED"/>
    <property type="match status" value="1"/>
</dbReference>
<dbReference type="PANTHER" id="PTHR32347:SF23">
    <property type="entry name" value="BLL5650 PROTEIN"/>
    <property type="match status" value="1"/>
</dbReference>
<feature type="region of interest" description="Disordered" evidence="4">
    <location>
        <begin position="73"/>
        <end position="108"/>
    </location>
</feature>
<evidence type="ECO:0000313" key="8">
    <source>
        <dbReference type="Proteomes" id="UP000676194"/>
    </source>
</evidence>
<reference evidence="7" key="1">
    <citation type="submission" date="2021-05" db="EMBL/GenBank/DDBJ databases">
        <title>Complete genome sequence of the cellulolytic planctomycete Telmatocola sphagniphila SP2T and characterization of the first cellulase from planctomycetes.</title>
        <authorList>
            <person name="Rakitin A.L."/>
            <person name="Beletsky A.V."/>
            <person name="Naumoff D.G."/>
            <person name="Kulichevskaya I.S."/>
            <person name="Mardanov A.V."/>
            <person name="Ravin N.V."/>
            <person name="Dedysh S.N."/>
        </authorList>
    </citation>
    <scope>NUCLEOTIDE SEQUENCE</scope>
    <source>
        <strain evidence="7">SP2T</strain>
    </source>
</reference>
<keyword evidence="8" id="KW-1185">Reference proteome</keyword>
<keyword evidence="5" id="KW-1133">Transmembrane helix</keyword>
<feature type="coiled-coil region" evidence="3">
    <location>
        <begin position="191"/>
        <end position="218"/>
    </location>
</feature>
<dbReference type="InterPro" id="IPR050465">
    <property type="entry name" value="UPF0194_transport"/>
</dbReference>
<evidence type="ECO:0000256" key="1">
    <source>
        <dbReference type="ARBA" id="ARBA00004196"/>
    </source>
</evidence>
<evidence type="ECO:0000256" key="2">
    <source>
        <dbReference type="ARBA" id="ARBA00023054"/>
    </source>
</evidence>
<keyword evidence="5" id="KW-0812">Transmembrane</keyword>
<dbReference type="Proteomes" id="UP000676194">
    <property type="component" value="Chromosome"/>
</dbReference>
<dbReference type="SUPFAM" id="SSF111369">
    <property type="entry name" value="HlyD-like secretion proteins"/>
    <property type="match status" value="2"/>
</dbReference>
<sequence>MIDTNEMPNGSSMAAVAPILSERVKQLQLHGRMEGDKRGGSNAFLPWLLCILMAIAWASVGIRYYRANPNASNAAAPNGPSTPPGEAPKDSAGNPIKKEAPKQIARNPDEPVLDMKGYIIPAHTISVSPIEVSGRIVRLEIEEGKSFKKDDVLAVIDDSSFRADRDEAKANWDSLIEKMREMKNGNRPEEIEQARAELLEAEANLKAAQLEWERYQGKKVDAIARKDFDTVESSYRGGLARVAKLRQSLRLMELGPREERVKGAIADVDAAKARLDRAEWRLKNCTIFSPVDGVILAKRAEIGSLINPVVGGVATSLCDIADLSDIEVDMEIQERDVSKVFDGQYCKIKADAFPERSYDGYVDRSMPIANRARGIVPIRIKVVVPPTEKQGKYLKPDMGVAVTFFNQRYDKWPNKWNVPVDPIPGSLAPAPAAEPKSTPPAVEPKNPTPSESKKAG</sequence>
<accession>A0A8E6F0C0</accession>
<dbReference type="AlphaFoldDB" id="A0A8E6F0C0"/>
<feature type="transmembrane region" description="Helical" evidence="5">
    <location>
        <begin position="43"/>
        <end position="65"/>
    </location>
</feature>
<evidence type="ECO:0000256" key="3">
    <source>
        <dbReference type="SAM" id="Coils"/>
    </source>
</evidence>
<feature type="region of interest" description="Disordered" evidence="4">
    <location>
        <begin position="423"/>
        <end position="456"/>
    </location>
</feature>
<keyword evidence="5" id="KW-0472">Membrane</keyword>
<dbReference type="Gene3D" id="2.40.30.170">
    <property type="match status" value="1"/>
</dbReference>
<dbReference type="Gene3D" id="2.40.50.100">
    <property type="match status" value="1"/>
</dbReference>
<organism evidence="7 8">
    <name type="scientific">Telmatocola sphagniphila</name>
    <dbReference type="NCBI Taxonomy" id="1123043"/>
    <lineage>
        <taxon>Bacteria</taxon>
        <taxon>Pseudomonadati</taxon>
        <taxon>Planctomycetota</taxon>
        <taxon>Planctomycetia</taxon>
        <taxon>Gemmatales</taxon>
        <taxon>Gemmataceae</taxon>
    </lineage>
</organism>
<proteinExistence type="predicted"/>
<keyword evidence="2 3" id="KW-0175">Coiled coil</keyword>
<dbReference type="Gene3D" id="1.10.287.470">
    <property type="entry name" value="Helix hairpin bin"/>
    <property type="match status" value="2"/>
</dbReference>
<evidence type="ECO:0000256" key="5">
    <source>
        <dbReference type="SAM" id="Phobius"/>
    </source>
</evidence>
<dbReference type="GO" id="GO:0030313">
    <property type="term" value="C:cell envelope"/>
    <property type="evidence" value="ECO:0007669"/>
    <property type="project" value="UniProtKB-SubCell"/>
</dbReference>
<dbReference type="EMBL" id="CP074694">
    <property type="protein sequence ID" value="QVL34361.1"/>
    <property type="molecule type" value="Genomic_DNA"/>
</dbReference>
<evidence type="ECO:0000259" key="6">
    <source>
        <dbReference type="Pfam" id="PF25881"/>
    </source>
</evidence>
<dbReference type="InterPro" id="IPR059052">
    <property type="entry name" value="HH_YbhG-like"/>
</dbReference>